<protein>
    <recommendedName>
        <fullName evidence="2">Nudix hydrolase domain-containing protein</fullName>
    </recommendedName>
</protein>
<dbReference type="SUPFAM" id="SSF55811">
    <property type="entry name" value="Nudix"/>
    <property type="match status" value="1"/>
</dbReference>
<dbReference type="InterPro" id="IPR020476">
    <property type="entry name" value="Nudix_hydrolase"/>
</dbReference>
<accession>A0A4T0RFI9</accession>
<dbReference type="InterPro" id="IPR015797">
    <property type="entry name" value="NUDIX_hydrolase-like_dom_sf"/>
</dbReference>
<organism evidence="3 4">
    <name type="scientific">Wallemia mellicola</name>
    <dbReference type="NCBI Taxonomy" id="1708541"/>
    <lineage>
        <taxon>Eukaryota</taxon>
        <taxon>Fungi</taxon>
        <taxon>Dikarya</taxon>
        <taxon>Basidiomycota</taxon>
        <taxon>Wallemiomycotina</taxon>
        <taxon>Wallemiomycetes</taxon>
        <taxon>Wallemiales</taxon>
        <taxon>Wallemiaceae</taxon>
        <taxon>Wallemia</taxon>
    </lineage>
</organism>
<reference evidence="3 4" key="1">
    <citation type="submission" date="2019-03" db="EMBL/GenBank/DDBJ databases">
        <title>Sequencing 25 genomes of Wallemia mellicola.</title>
        <authorList>
            <person name="Gostincar C."/>
        </authorList>
    </citation>
    <scope>NUCLEOTIDE SEQUENCE [LARGE SCALE GENOMIC DNA]</scope>
    <source>
        <strain evidence="3 4">EXF-1262</strain>
    </source>
</reference>
<dbReference type="Proteomes" id="UP000307169">
    <property type="component" value="Unassembled WGS sequence"/>
</dbReference>
<dbReference type="PANTHER" id="PTHR16099:SF5">
    <property type="entry name" value="NUCLEOTIDE TRIPHOSPHATE DIPHOSPHATASE NUDT15"/>
    <property type="match status" value="1"/>
</dbReference>
<dbReference type="GO" id="GO:0035539">
    <property type="term" value="F:8-oxo-7,8-dihydrodeoxyguanosine triphosphate pyrophosphatase activity"/>
    <property type="evidence" value="ECO:0007669"/>
    <property type="project" value="TreeGrafter"/>
</dbReference>
<dbReference type="GO" id="GO:0006203">
    <property type="term" value="P:dGTP catabolic process"/>
    <property type="evidence" value="ECO:0007669"/>
    <property type="project" value="TreeGrafter"/>
</dbReference>
<dbReference type="FunFam" id="3.90.79.10:FF:000060">
    <property type="entry name" value="Nudix hydrolase 1"/>
    <property type="match status" value="1"/>
</dbReference>
<proteinExistence type="predicted"/>
<sequence>MIKVGVGCFILNKNNQILIGRRLNSIGHGTLALPGGHLEYGESFEQCAAREVEEETSLKLDNWRFGTAVSSMTESQHYVTIFMCAKHNTDVAPVTTEPQKCEGWSWINWEDLKKIPSDQLFKPLNILFQERENFTPSTE</sequence>
<dbReference type="Gene3D" id="3.90.79.10">
    <property type="entry name" value="Nucleoside Triphosphate Pyrophosphohydrolase"/>
    <property type="match status" value="1"/>
</dbReference>
<dbReference type="AlphaFoldDB" id="A0A4T0RFI9"/>
<dbReference type="PRINTS" id="PR00502">
    <property type="entry name" value="NUDIXFAMILY"/>
</dbReference>
<dbReference type="PROSITE" id="PS51462">
    <property type="entry name" value="NUDIX"/>
    <property type="match status" value="1"/>
</dbReference>
<evidence type="ECO:0000256" key="1">
    <source>
        <dbReference type="ARBA" id="ARBA00022801"/>
    </source>
</evidence>
<dbReference type="InterPro" id="IPR000086">
    <property type="entry name" value="NUDIX_hydrolase_dom"/>
</dbReference>
<dbReference type="GO" id="GO:0005829">
    <property type="term" value="C:cytosol"/>
    <property type="evidence" value="ECO:0007669"/>
    <property type="project" value="TreeGrafter"/>
</dbReference>
<dbReference type="EMBL" id="SPRH01000088">
    <property type="protein sequence ID" value="TIB95563.1"/>
    <property type="molecule type" value="Genomic_DNA"/>
</dbReference>
<gene>
    <name evidence="3" type="ORF">E3Q17_04237</name>
</gene>
<dbReference type="PANTHER" id="PTHR16099">
    <property type="entry name" value="8-OXO-DGTP DIPHOSPHATES NUDT15"/>
    <property type="match status" value="1"/>
</dbReference>
<comment type="caution">
    <text evidence="3">The sequence shown here is derived from an EMBL/GenBank/DDBJ whole genome shotgun (WGS) entry which is preliminary data.</text>
</comment>
<evidence type="ECO:0000313" key="3">
    <source>
        <dbReference type="EMBL" id="TIB95563.1"/>
    </source>
</evidence>
<keyword evidence="1" id="KW-0378">Hydrolase</keyword>
<feature type="domain" description="Nudix hydrolase" evidence="2">
    <location>
        <begin position="1"/>
        <end position="129"/>
    </location>
</feature>
<name>A0A4T0RFI9_9BASI</name>
<dbReference type="CDD" id="cd04678">
    <property type="entry name" value="NUDIX_MTH2_Nudt15"/>
    <property type="match status" value="1"/>
</dbReference>
<evidence type="ECO:0000259" key="2">
    <source>
        <dbReference type="PROSITE" id="PS51462"/>
    </source>
</evidence>
<dbReference type="OMA" id="HFEASRN"/>
<dbReference type="Pfam" id="PF00293">
    <property type="entry name" value="NUDIX"/>
    <property type="match status" value="1"/>
</dbReference>
<evidence type="ECO:0000313" key="4">
    <source>
        <dbReference type="Proteomes" id="UP000307169"/>
    </source>
</evidence>